<keyword evidence="2" id="KW-1185">Reference proteome</keyword>
<protein>
    <submittedName>
        <fullName evidence="1">Uncharacterized protein</fullName>
    </submittedName>
</protein>
<accession>A0ACC5WJP4</accession>
<dbReference type="EMBL" id="CM040459">
    <property type="protein sequence ID" value="MCI4379328.1"/>
    <property type="molecule type" value="Genomic_DNA"/>
</dbReference>
<gene>
    <name evidence="1" type="ORF">PGIGA_G00226770</name>
</gene>
<evidence type="ECO:0000313" key="2">
    <source>
        <dbReference type="Proteomes" id="UP000829447"/>
    </source>
</evidence>
<organism evidence="1 2">
    <name type="scientific">Pangasianodon gigas</name>
    <name type="common">Mekong giant catfish</name>
    <name type="synonym">Pangasius gigas</name>
    <dbReference type="NCBI Taxonomy" id="30993"/>
    <lineage>
        <taxon>Eukaryota</taxon>
        <taxon>Metazoa</taxon>
        <taxon>Chordata</taxon>
        <taxon>Craniata</taxon>
        <taxon>Vertebrata</taxon>
        <taxon>Euteleostomi</taxon>
        <taxon>Actinopterygii</taxon>
        <taxon>Neopterygii</taxon>
        <taxon>Teleostei</taxon>
        <taxon>Ostariophysi</taxon>
        <taxon>Siluriformes</taxon>
        <taxon>Pangasiidae</taxon>
        <taxon>Pangasianodon</taxon>
    </lineage>
</organism>
<evidence type="ECO:0000313" key="1">
    <source>
        <dbReference type="EMBL" id="MCI4379328.1"/>
    </source>
</evidence>
<sequence length="1237" mass="136443">MEDRGLRGLKVLSIVLCVFQTLLLNCPFALSLLFHTQPASVVQKQGSAVHLHCLVHPASATVTWLFQGRALEPESLPGVEVHPDRLSLPSLQPQNTGIYQCVAHSDTGSITSQWAWVTIAEITEFGQTHRRSLVEKEGNTAVIECRLPRSNPPALPRYRIRGKWLEDSTDEYLILPSGNLHIVSVSPEHQGMYKCGAYNPVTREVKVEPYGTKLLVKNSDGPSPVGIVYPVNSVNLTVEQSMSLVLECVVSGNPSPVVKWLKDGQELPLAPRLRLLHSNLVLTDVQISDGGNYTCFVQVEEGAVASASYIVDVLGPPVIMRGLSDQTVKSVSFVQFTCATSGNPVPNITWLFNSSPVLSSPRLQISNSTLRIFSLTAQDQGMYQCVLDNRIGSAQSAARLSIQLEPQSSSTTAATMDTQPSVHPVQSDEGEGLFLASEDGLGDAKGSFTERSSDKPTPEAPIITSPPQTHRPNAYDLEWRPGRDWGRPINAYFVKYRKVDEMGNVVGSWHTVRVPGSERSLPLSDLEPSSLYEVLMVARSSAGEGQPAMLTFRTGKEKSSSSNKNPSKAPFVSLPEKAPEDKVINTHYGVVIHDRVPEAPDRPTISMASENSVYVTWIPRANGGSPITAFRVEYRKGRNADWIIADDNISPLKLSVEVRNLEAGSTYRFRVIAMNNYGESPHSATSRPYQIAMTNSPVSNRPVAGPHISSTDAVSDTQIMVRWTGKFSPPPWCQNREESRCMPSLYPERWWDRSSSARGWEGAWCRSRCDKCFEISSTYRFRVIAMNNYGESPHSATSRPYQIAMTNSPVSNRPVAGPHISSTDAVSDTQIMVRWTYTTSSNNNTPIQGFYIYYRPTDSDNDGDYKRDVIEGIKRWHMIGQLQPETSYDIKMQCYNDAGESDYSNVMICETKARQPPGVPSQRPITPPAVYPPSSNSSAGGILYLIVGCILGVMVLILLIFIIMCLWRNRQQHSMHKYNPPGYLYQPAEMNGHIMEYTTLPGSSQLNGNMHGSYGNSGSVMPQGCHHLHHKLPNGLTLLNGSGPLYSLGHSHTHDTPLPHSTVDFEHTHPHHMHSRGSMYTSVPQTDSSDCMNCQNFCNNNRCYTKANGNFSGGLKHHLVPCQLDGLEMVPLNHGSLLCHGNDSPAPLGICERADMIREQMQVNSDSTSSQTSECGTGQEVPGTNYSRDSVQCVNSDEPLMCLERLDLSDLDCKEKTAWISTTSLNGDLIHPTAQEI</sequence>
<comment type="caution">
    <text evidence="1">The sequence shown here is derived from an EMBL/GenBank/DDBJ whole genome shotgun (WGS) entry which is preliminary data.</text>
</comment>
<name>A0ACC5WJP4_PANGG</name>
<dbReference type="Proteomes" id="UP000829447">
    <property type="component" value="Linkage Group LG6"/>
</dbReference>
<reference evidence="1 2" key="1">
    <citation type="journal article" date="2022" name="bioRxiv">
        <title>An ancient truncated duplication of the anti-Mullerian hormone receptor type 2 gene is a potential conserved master sex determinant in the Pangasiidae catfish family.</title>
        <authorList>
            <person name="Wen M."/>
            <person name="Pan Q."/>
            <person name="Jouanno E."/>
            <person name="Montfort J."/>
            <person name="Zahm M."/>
            <person name="Cabau C."/>
            <person name="Klopp C."/>
            <person name="Iampietro C."/>
            <person name="Roques C."/>
            <person name="Bouchez O."/>
            <person name="Castinel A."/>
            <person name="Donnadieu C."/>
            <person name="Parrinello H."/>
            <person name="Poncet C."/>
            <person name="Belmonte E."/>
            <person name="Gautier V."/>
            <person name="Avarre J.-C."/>
            <person name="Dugue R."/>
            <person name="Gustiano R."/>
            <person name="Ha T.T.T."/>
            <person name="Campet M."/>
            <person name="Sriphairoj K."/>
            <person name="Ribolli J."/>
            <person name="de Almeida F.L."/>
            <person name="Desvignes T."/>
            <person name="Postlethwait J.H."/>
            <person name="Bucao C.F."/>
            <person name="Robinson-Rechavi M."/>
            <person name="Bobe J."/>
            <person name="Herpin A."/>
            <person name="Guiguen Y."/>
        </authorList>
    </citation>
    <scope>NUCLEOTIDE SEQUENCE [LARGE SCALE GENOMIC DNA]</scope>
    <source>
        <strain evidence="1">YG-Dec2019</strain>
    </source>
</reference>
<proteinExistence type="predicted"/>